<dbReference type="VEuPathDB" id="GiardiaDB:GMRT_10940"/>
<organism evidence="1 2">
    <name type="scientific">Giardia muris</name>
    <dbReference type="NCBI Taxonomy" id="5742"/>
    <lineage>
        <taxon>Eukaryota</taxon>
        <taxon>Metamonada</taxon>
        <taxon>Diplomonadida</taxon>
        <taxon>Hexamitidae</taxon>
        <taxon>Giardiinae</taxon>
        <taxon>Giardia</taxon>
    </lineage>
</organism>
<protein>
    <submittedName>
        <fullName evidence="1">Uncharacterized protein</fullName>
    </submittedName>
</protein>
<gene>
    <name evidence="1" type="ORF">GMRT_10940</name>
</gene>
<evidence type="ECO:0000313" key="2">
    <source>
        <dbReference type="Proteomes" id="UP000315496"/>
    </source>
</evidence>
<dbReference type="AlphaFoldDB" id="A0A4Z1TD31"/>
<comment type="caution">
    <text evidence="1">The sequence shown here is derived from an EMBL/GenBank/DDBJ whole genome shotgun (WGS) entry which is preliminary data.</text>
</comment>
<proteinExistence type="predicted"/>
<sequence>MEAIRPLLFSRETAGAALQAIETLEDVSVEAVKAHFWAALFAEQWRDAHATFSTLGVRSILDDTPLVCAGVLVTLLYAGDVYRLNRALVSEALVVAAEARMRRPHDSSYQTLYDAACQLSMQAATGFLCSSEHLFEAFPRELSPLIEPTRTYAKGFAEQLLQRLGTRSAGYSASGLPYRLRELAQLDRNHRKLI</sequence>
<keyword evidence="2" id="KW-1185">Reference proteome</keyword>
<dbReference type="Proteomes" id="UP000315496">
    <property type="component" value="Chromosome 1"/>
</dbReference>
<name>A0A4Z1TD31_GIAMU</name>
<reference evidence="1 2" key="1">
    <citation type="submission" date="2019-05" db="EMBL/GenBank/DDBJ databases">
        <title>The compact genome of Giardia muris reveals important steps in the evolution of intestinal protozoan parasites.</title>
        <authorList>
            <person name="Xu F."/>
            <person name="Jimenez-Gonzalez A."/>
            <person name="Einarsson E."/>
            <person name="Astvaldsson A."/>
            <person name="Peirasmaki D."/>
            <person name="Eckmann L."/>
            <person name="Andersson J.O."/>
            <person name="Svard S.G."/>
            <person name="Jerlstrom-Hultqvist J."/>
        </authorList>
    </citation>
    <scope>NUCLEOTIDE SEQUENCE [LARGE SCALE GENOMIC DNA]</scope>
    <source>
        <strain evidence="1 2">Roberts-Thomson</strain>
    </source>
</reference>
<evidence type="ECO:0000313" key="1">
    <source>
        <dbReference type="EMBL" id="TNJ30439.1"/>
    </source>
</evidence>
<accession>A0A4Z1TD31</accession>
<dbReference type="EMBL" id="VDLU01000001">
    <property type="protein sequence ID" value="TNJ30439.1"/>
    <property type="molecule type" value="Genomic_DNA"/>
</dbReference>